<dbReference type="AlphaFoldDB" id="A0A4Y2LAE5"/>
<evidence type="ECO:0000313" key="1">
    <source>
        <dbReference type="EMBL" id="GBN11645.1"/>
    </source>
</evidence>
<accession>A0A4Y2LAE5</accession>
<keyword evidence="2" id="KW-1185">Reference proteome</keyword>
<evidence type="ECO:0000313" key="2">
    <source>
        <dbReference type="Proteomes" id="UP000499080"/>
    </source>
</evidence>
<proteinExistence type="predicted"/>
<reference evidence="1 2" key="1">
    <citation type="journal article" date="2019" name="Sci. Rep.">
        <title>Orb-weaving spider Araneus ventricosus genome elucidates the spidroin gene catalogue.</title>
        <authorList>
            <person name="Kono N."/>
            <person name="Nakamura H."/>
            <person name="Ohtoshi R."/>
            <person name="Moran D.A.P."/>
            <person name="Shinohara A."/>
            <person name="Yoshida Y."/>
            <person name="Fujiwara M."/>
            <person name="Mori M."/>
            <person name="Tomita M."/>
            <person name="Arakawa K."/>
        </authorList>
    </citation>
    <scope>NUCLEOTIDE SEQUENCE [LARGE SCALE GENOMIC DNA]</scope>
</reference>
<dbReference type="EMBL" id="BGPR01005599">
    <property type="protein sequence ID" value="GBN11645.1"/>
    <property type="molecule type" value="Genomic_DNA"/>
</dbReference>
<gene>
    <name evidence="1" type="ORF">AVEN_259118_1</name>
</gene>
<protein>
    <submittedName>
        <fullName evidence="1">Uncharacterized protein</fullName>
    </submittedName>
</protein>
<organism evidence="1 2">
    <name type="scientific">Araneus ventricosus</name>
    <name type="common">Orbweaver spider</name>
    <name type="synonym">Epeira ventricosa</name>
    <dbReference type="NCBI Taxonomy" id="182803"/>
    <lineage>
        <taxon>Eukaryota</taxon>
        <taxon>Metazoa</taxon>
        <taxon>Ecdysozoa</taxon>
        <taxon>Arthropoda</taxon>
        <taxon>Chelicerata</taxon>
        <taxon>Arachnida</taxon>
        <taxon>Araneae</taxon>
        <taxon>Araneomorphae</taxon>
        <taxon>Entelegynae</taxon>
        <taxon>Araneoidea</taxon>
        <taxon>Araneidae</taxon>
        <taxon>Araneus</taxon>
    </lineage>
</organism>
<name>A0A4Y2LAE5_ARAVE</name>
<sequence length="97" mass="10927">MCGINVEEYDLMVFEKVTEKEKPFRLRLLSEITDEMESDNEEDADDDTDNKAIFLDIPLLTSIRDGPNGGDRAPCRRCCASPSGKTFVPRSHNGVFN</sequence>
<comment type="caution">
    <text evidence="1">The sequence shown here is derived from an EMBL/GenBank/DDBJ whole genome shotgun (WGS) entry which is preliminary data.</text>
</comment>
<dbReference type="Proteomes" id="UP000499080">
    <property type="component" value="Unassembled WGS sequence"/>
</dbReference>